<evidence type="ECO:0000259" key="6">
    <source>
        <dbReference type="Pfam" id="PF08240"/>
    </source>
</evidence>
<dbReference type="Proteomes" id="UP000011115">
    <property type="component" value="Unassembled WGS sequence"/>
</dbReference>
<dbReference type="GO" id="GO:0016616">
    <property type="term" value="F:oxidoreductase activity, acting on the CH-OH group of donors, NAD or NADP as acceptor"/>
    <property type="evidence" value="ECO:0007669"/>
    <property type="project" value="InterPro"/>
</dbReference>
<keyword evidence="8" id="KW-1185">Reference proteome</keyword>
<dbReference type="ExpressionAtlas" id="M1BA04">
    <property type="expression patterns" value="baseline and differential"/>
</dbReference>
<gene>
    <name evidence="7" type="primary">LOC102589753</name>
</gene>
<evidence type="ECO:0000256" key="1">
    <source>
        <dbReference type="ARBA" id="ARBA00001947"/>
    </source>
</evidence>
<dbReference type="InterPro" id="IPR011032">
    <property type="entry name" value="GroES-like_sf"/>
</dbReference>
<feature type="domain" description="Alcohol dehydrogenase-like N-terminal" evidence="6">
    <location>
        <begin position="36"/>
        <end position="154"/>
    </location>
</feature>
<dbReference type="EnsemblPlants" id="PGSC0003DMT400040522">
    <property type="protein sequence ID" value="PGSC0003DMT400040522"/>
    <property type="gene ID" value="PGSC0003DMG400015678"/>
</dbReference>
<evidence type="ECO:0000256" key="5">
    <source>
        <dbReference type="ARBA" id="ARBA00023002"/>
    </source>
</evidence>
<dbReference type="InterPro" id="IPR013154">
    <property type="entry name" value="ADH-like_N"/>
</dbReference>
<name>M1BA04_SOLTU</name>
<dbReference type="PROSITE" id="PS00059">
    <property type="entry name" value="ADH_ZINC"/>
    <property type="match status" value="1"/>
</dbReference>
<dbReference type="PANTHER" id="PTHR42683">
    <property type="entry name" value="ALDEHYDE REDUCTASE"/>
    <property type="match status" value="1"/>
</dbReference>
<dbReference type="SUPFAM" id="SSF50129">
    <property type="entry name" value="GroES-like"/>
    <property type="match status" value="1"/>
</dbReference>
<reference evidence="7" key="2">
    <citation type="submission" date="2015-06" db="UniProtKB">
        <authorList>
            <consortium name="EnsemblPlants"/>
        </authorList>
    </citation>
    <scope>IDENTIFICATION</scope>
    <source>
        <strain evidence="7">DM1-3 516 R44</strain>
    </source>
</reference>
<keyword evidence="5" id="KW-0560">Oxidoreductase</keyword>
<dbReference type="InterPro" id="IPR047109">
    <property type="entry name" value="CAD-like"/>
</dbReference>
<dbReference type="Gramene" id="PGSC0003DMT400040522">
    <property type="protein sequence ID" value="PGSC0003DMT400040522"/>
    <property type="gene ID" value="PGSC0003DMG400015678"/>
</dbReference>
<dbReference type="Pfam" id="PF08240">
    <property type="entry name" value="ADH_N"/>
    <property type="match status" value="1"/>
</dbReference>
<dbReference type="EnsemblPlants" id="PGSC0003DMT400040521">
    <property type="protein sequence ID" value="PGSC0003DMT400040521"/>
    <property type="gene ID" value="PGSC0003DMG400015678"/>
</dbReference>
<sequence>MAKSFENEHPIKAFGWATRDTSGVLSPFNFSRRVTGEKDVQFKVMYCGICHSDLHQLKNEWGNSKYPMVPGHEVVGVVIEVGSKVEKFKVGDKVGVGCMVGSCRKCENCSVDLENYCPRQIPTYNGYSLDGTFTFGGYSDMMVSDEHFVVHWPENLSMDAAPLLCAGITTYSPLNILDSISLECTLVLLVLEGSDIWLLSLLRHSEPK</sequence>
<dbReference type="GO" id="GO:0008270">
    <property type="term" value="F:zinc ion binding"/>
    <property type="evidence" value="ECO:0007669"/>
    <property type="project" value="InterPro"/>
</dbReference>
<keyword evidence="4" id="KW-0521">NADP</keyword>
<evidence type="ECO:0000313" key="8">
    <source>
        <dbReference type="Proteomes" id="UP000011115"/>
    </source>
</evidence>
<dbReference type="AlphaFoldDB" id="M1BA04"/>
<organism evidence="7 8">
    <name type="scientific">Solanum tuberosum</name>
    <name type="common">Potato</name>
    <dbReference type="NCBI Taxonomy" id="4113"/>
    <lineage>
        <taxon>Eukaryota</taxon>
        <taxon>Viridiplantae</taxon>
        <taxon>Streptophyta</taxon>
        <taxon>Embryophyta</taxon>
        <taxon>Tracheophyta</taxon>
        <taxon>Spermatophyta</taxon>
        <taxon>Magnoliopsida</taxon>
        <taxon>eudicotyledons</taxon>
        <taxon>Gunneridae</taxon>
        <taxon>Pentapetalae</taxon>
        <taxon>asterids</taxon>
        <taxon>lamiids</taxon>
        <taxon>Solanales</taxon>
        <taxon>Solanaceae</taxon>
        <taxon>Solanoideae</taxon>
        <taxon>Solaneae</taxon>
        <taxon>Solanum</taxon>
    </lineage>
</organism>
<reference evidence="8" key="1">
    <citation type="journal article" date="2011" name="Nature">
        <title>Genome sequence and analysis of the tuber crop potato.</title>
        <authorList>
            <consortium name="The Potato Genome Sequencing Consortium"/>
        </authorList>
    </citation>
    <scope>NUCLEOTIDE SEQUENCE [LARGE SCALE GENOMIC DNA]</scope>
    <source>
        <strain evidence="8">cv. DM1-3 516 R44</strain>
    </source>
</reference>
<keyword evidence="3" id="KW-0862">Zinc</keyword>
<dbReference type="FunFam" id="3.90.180.10:FF:000126">
    <property type="entry name" value="Uncharacterized protein"/>
    <property type="match status" value="1"/>
</dbReference>
<accession>M1BA04</accession>
<keyword evidence="2" id="KW-0479">Metal-binding</keyword>
<proteinExistence type="predicted"/>
<evidence type="ECO:0000256" key="3">
    <source>
        <dbReference type="ARBA" id="ARBA00022833"/>
    </source>
</evidence>
<evidence type="ECO:0000313" key="7">
    <source>
        <dbReference type="EnsemblPlants" id="PGSC0003DMT400040521"/>
    </source>
</evidence>
<comment type="cofactor">
    <cofactor evidence="1">
        <name>Zn(2+)</name>
        <dbReference type="ChEBI" id="CHEBI:29105"/>
    </cofactor>
</comment>
<dbReference type="Gene3D" id="3.90.180.10">
    <property type="entry name" value="Medium-chain alcohol dehydrogenases, catalytic domain"/>
    <property type="match status" value="1"/>
</dbReference>
<protein>
    <submittedName>
        <fullName evidence="7">10-hydroxygeraniol oxidoreductase</fullName>
    </submittedName>
</protein>
<evidence type="ECO:0000256" key="4">
    <source>
        <dbReference type="ARBA" id="ARBA00022857"/>
    </source>
</evidence>
<dbReference type="Gramene" id="PGSC0003DMT400040521">
    <property type="protein sequence ID" value="PGSC0003DMT400040521"/>
    <property type="gene ID" value="PGSC0003DMG400015678"/>
</dbReference>
<dbReference type="InterPro" id="IPR002328">
    <property type="entry name" value="ADH_Zn_CS"/>
</dbReference>
<evidence type="ECO:0000256" key="2">
    <source>
        <dbReference type="ARBA" id="ARBA00022723"/>
    </source>
</evidence>